<dbReference type="RefSeq" id="WP_101605413.1">
    <property type="nucleotide sequence ID" value="NZ_CP025001.1"/>
</dbReference>
<dbReference type="InterPro" id="IPR028259">
    <property type="entry name" value="AP2-like_int_N"/>
</dbReference>
<evidence type="ECO:0000313" key="7">
    <source>
        <dbReference type="EMBL" id="AUJ76668.1"/>
    </source>
</evidence>
<dbReference type="InterPro" id="IPR013762">
    <property type="entry name" value="Integrase-like_cat_sf"/>
</dbReference>
<dbReference type="InterPro" id="IPR010998">
    <property type="entry name" value="Integrase_recombinase_N"/>
</dbReference>
<dbReference type="EMBL" id="CP025001">
    <property type="protein sequence ID" value="AUJ76770.1"/>
    <property type="molecule type" value="Genomic_DNA"/>
</dbReference>
<comment type="similarity">
    <text evidence="1">Belongs to the 'phage' integrase family.</text>
</comment>
<organism evidence="8 11">
    <name type="scientific">Bacillus siamensis</name>
    <dbReference type="NCBI Taxonomy" id="659243"/>
    <lineage>
        <taxon>Bacteria</taxon>
        <taxon>Bacillati</taxon>
        <taxon>Bacillota</taxon>
        <taxon>Bacilli</taxon>
        <taxon>Bacillales</taxon>
        <taxon>Bacillaceae</taxon>
        <taxon>Bacillus</taxon>
        <taxon>Bacillus amyloliquefaciens group</taxon>
    </lineage>
</organism>
<dbReference type="Pfam" id="PF00589">
    <property type="entry name" value="Phage_integrase"/>
    <property type="match status" value="1"/>
</dbReference>
<dbReference type="GO" id="GO:0006310">
    <property type="term" value="P:DNA recombination"/>
    <property type="evidence" value="ECO:0007669"/>
    <property type="project" value="UniProtKB-KW"/>
</dbReference>
<dbReference type="KEGG" id="bsia:CWD84_08110"/>
<gene>
    <name evidence="6" type="ORF">CWD84_07270</name>
    <name evidence="7" type="ORF">CWD84_07550</name>
    <name evidence="8" type="ORF">CWD84_07830</name>
    <name evidence="9" type="ORF">CWD84_08110</name>
    <name evidence="10" type="ORF">CWD84_08390</name>
</gene>
<dbReference type="Gene3D" id="1.10.150.130">
    <property type="match status" value="1"/>
</dbReference>
<evidence type="ECO:0000313" key="11">
    <source>
        <dbReference type="Proteomes" id="UP000234366"/>
    </source>
</evidence>
<protein>
    <submittedName>
        <fullName evidence="8">Site-specific integrase</fullName>
    </submittedName>
</protein>
<dbReference type="PANTHER" id="PTHR30349:SF64">
    <property type="entry name" value="PROPHAGE INTEGRASE INTD-RELATED"/>
    <property type="match status" value="1"/>
</dbReference>
<feature type="domain" description="Tyr recombinase" evidence="5">
    <location>
        <begin position="173"/>
        <end position="376"/>
    </location>
</feature>
<dbReference type="PANTHER" id="PTHR30349">
    <property type="entry name" value="PHAGE INTEGRASE-RELATED"/>
    <property type="match status" value="1"/>
</dbReference>
<name>A0AAI8HMI2_9BACI</name>
<dbReference type="InterPro" id="IPR011010">
    <property type="entry name" value="DNA_brk_join_enz"/>
</dbReference>
<dbReference type="KEGG" id="bsia:CWD84_08390"/>
<reference evidence="8 11" key="1">
    <citation type="submission" date="2017-11" db="EMBL/GenBank/DDBJ databases">
        <title>Genome sequence and genome mining of multiple bioactive secondary metabolites from a deep sea-derived Bacillus siamensis SCSIO 05746.</title>
        <authorList>
            <person name="Pan H.-Q."/>
            <person name="Ju J.-H."/>
        </authorList>
    </citation>
    <scope>NUCLEOTIDE SEQUENCE [LARGE SCALE GENOMIC DNA]</scope>
    <source>
        <strain evidence="8 11">SCSIO 05746</strain>
    </source>
</reference>
<keyword evidence="2" id="KW-0229">DNA integration</keyword>
<accession>A0AAI8HMI2</accession>
<evidence type="ECO:0000313" key="10">
    <source>
        <dbReference type="EMBL" id="AUJ76821.1"/>
    </source>
</evidence>
<evidence type="ECO:0000313" key="6">
    <source>
        <dbReference type="EMBL" id="AUJ76617.1"/>
    </source>
</evidence>
<keyword evidence="4" id="KW-0233">DNA recombination</keyword>
<dbReference type="InterPro" id="IPR002104">
    <property type="entry name" value="Integrase_catalytic"/>
</dbReference>
<proteinExistence type="inferred from homology"/>
<dbReference type="InterPro" id="IPR050090">
    <property type="entry name" value="Tyrosine_recombinase_XerCD"/>
</dbReference>
<dbReference type="Pfam" id="PF14657">
    <property type="entry name" value="Arm-DNA-bind_4"/>
    <property type="match status" value="1"/>
</dbReference>
<dbReference type="PROSITE" id="PS51898">
    <property type="entry name" value="TYR_RECOMBINASE"/>
    <property type="match status" value="1"/>
</dbReference>
<evidence type="ECO:0000259" key="5">
    <source>
        <dbReference type="PROSITE" id="PS51898"/>
    </source>
</evidence>
<dbReference type="Gene3D" id="1.10.443.10">
    <property type="entry name" value="Intergrase catalytic core"/>
    <property type="match status" value="1"/>
</dbReference>
<dbReference type="EMBL" id="CP025001">
    <property type="protein sequence ID" value="AUJ76617.1"/>
    <property type="molecule type" value="Genomic_DNA"/>
</dbReference>
<evidence type="ECO:0000313" key="8">
    <source>
        <dbReference type="EMBL" id="AUJ76719.1"/>
    </source>
</evidence>
<keyword evidence="11" id="KW-1185">Reference proteome</keyword>
<dbReference type="EMBL" id="CP025001">
    <property type="protein sequence ID" value="AUJ76821.1"/>
    <property type="molecule type" value="Genomic_DNA"/>
</dbReference>
<dbReference type="SUPFAM" id="SSF56349">
    <property type="entry name" value="DNA breaking-rejoining enzymes"/>
    <property type="match status" value="1"/>
</dbReference>
<dbReference type="Proteomes" id="UP000234366">
    <property type="component" value="Chromosome"/>
</dbReference>
<dbReference type="GO" id="GO:0003677">
    <property type="term" value="F:DNA binding"/>
    <property type="evidence" value="ECO:0007669"/>
    <property type="project" value="UniProtKB-KW"/>
</dbReference>
<evidence type="ECO:0000256" key="1">
    <source>
        <dbReference type="ARBA" id="ARBA00008857"/>
    </source>
</evidence>
<dbReference type="Pfam" id="PF14659">
    <property type="entry name" value="Phage_int_SAM_3"/>
    <property type="match status" value="1"/>
</dbReference>
<evidence type="ECO:0000256" key="3">
    <source>
        <dbReference type="ARBA" id="ARBA00023125"/>
    </source>
</evidence>
<evidence type="ECO:0000256" key="4">
    <source>
        <dbReference type="ARBA" id="ARBA00023172"/>
    </source>
</evidence>
<sequence>MASYRKRGDNWEYRITYYDPITNKRREKTKKGFRTKKEAMVAAAQAEINIDQDFFEKDDNIRLASYLDKWFEDYKPTVKESSWKTRHDSLIILKKHLGAYKLKSVNEKIYRNFLNDIAPQYAKNTLIGVHHVIRMVMDQAVKDSYFRYNPIKEVKIPRTTKDTSSKQVDEDLADIKFWEKEEITAYLNAVKRKGRPQDLAMFLLLVYSGLRIGEAVALKWDKIDFEESIIRVRFTLFQKNGLRGKYKMMPPKTQSSIRNVPVPPQVINQLRVLKHVQERIKEKERGNYVDEDFVFADHTGQPEPARNFNYRMATYIKKAGVKKITPHNLRHTYTALMIDAGIDIKEAQRRLGHSSAKTTLDIYSHIMKDKKTASIVQFNAMANEIF</sequence>
<dbReference type="GO" id="GO:0015074">
    <property type="term" value="P:DNA integration"/>
    <property type="evidence" value="ECO:0007669"/>
    <property type="project" value="UniProtKB-KW"/>
</dbReference>
<dbReference type="EMBL" id="CP025001">
    <property type="protein sequence ID" value="AUJ76719.1"/>
    <property type="molecule type" value="Genomic_DNA"/>
</dbReference>
<keyword evidence="3" id="KW-0238">DNA-binding</keyword>
<evidence type="ECO:0000256" key="2">
    <source>
        <dbReference type="ARBA" id="ARBA00022908"/>
    </source>
</evidence>
<dbReference type="KEGG" id="bsia:CWD84_07830"/>
<dbReference type="CDD" id="cd01189">
    <property type="entry name" value="INT_ICEBs1_C_like"/>
    <property type="match status" value="1"/>
</dbReference>
<dbReference type="KEGG" id="bsia:CWD84_07270"/>
<evidence type="ECO:0000313" key="9">
    <source>
        <dbReference type="EMBL" id="AUJ76770.1"/>
    </source>
</evidence>
<dbReference type="EMBL" id="CP025001">
    <property type="protein sequence ID" value="AUJ76668.1"/>
    <property type="molecule type" value="Genomic_DNA"/>
</dbReference>
<dbReference type="KEGG" id="bsia:CWD84_07550"/>
<dbReference type="InterPro" id="IPR004107">
    <property type="entry name" value="Integrase_SAM-like_N"/>
</dbReference>
<dbReference type="AlphaFoldDB" id="A0AAI8HMI2"/>